<evidence type="ECO:0000313" key="2">
    <source>
        <dbReference type="Proteomes" id="UP000015779"/>
    </source>
</evidence>
<sequence length="51" mass="5710">MCCDTRGVSRRTHTEYYVCERYCLRSVMTRAVAGDFADAGDSSITDDLKIA</sequence>
<reference evidence="1 2" key="1">
    <citation type="submission" date="2013-06" db="EMBL/GenBank/DDBJ databases">
        <authorList>
            <person name="Weinstock G."/>
            <person name="Sodergren E."/>
            <person name="Lobos E.A."/>
            <person name="Fulton L."/>
            <person name="Fulton R."/>
            <person name="Courtney L."/>
            <person name="Fronick C."/>
            <person name="O'Laughlin M."/>
            <person name="Godfrey J."/>
            <person name="Wilson R.M."/>
            <person name="Miner T."/>
            <person name="Farmer C."/>
            <person name="Delehaunty K."/>
            <person name="Cordes M."/>
            <person name="Minx P."/>
            <person name="Tomlinson C."/>
            <person name="Chen J."/>
            <person name="Wollam A."/>
            <person name="Pepin K.H."/>
            <person name="Bhonagiri V."/>
            <person name="Zhang X."/>
            <person name="Warren W."/>
            <person name="Mitreva M."/>
            <person name="Mardis E.R."/>
            <person name="Wilson R.K."/>
        </authorList>
    </citation>
    <scope>NUCLEOTIDE SEQUENCE [LARGE SCALE GENOMIC DNA]</scope>
    <source>
        <strain evidence="1 2">JCP8017A</strain>
    </source>
</reference>
<proteinExistence type="predicted"/>
<organism evidence="1 2">
    <name type="scientific">Gardnerella pickettii JCP8017A</name>
    <dbReference type="NCBI Taxonomy" id="1261062"/>
    <lineage>
        <taxon>Bacteria</taxon>
        <taxon>Bacillati</taxon>
        <taxon>Actinomycetota</taxon>
        <taxon>Actinomycetes</taxon>
        <taxon>Bifidobacteriales</taxon>
        <taxon>Bifidobacteriaceae</taxon>
        <taxon>Gardnerella</taxon>
        <taxon>Gardnerella pickettii</taxon>
    </lineage>
</organism>
<comment type="caution">
    <text evidence="1">The sequence shown here is derived from an EMBL/GenBank/DDBJ whole genome shotgun (WGS) entry which is preliminary data.</text>
</comment>
<protein>
    <submittedName>
        <fullName evidence="1">Uncharacterized protein</fullName>
    </submittedName>
</protein>
<name>T2PKJ2_9BIFI</name>
<dbReference type="AlphaFoldDB" id="T2PKJ2"/>
<dbReference type="EMBL" id="ATJN01000179">
    <property type="protein sequence ID" value="EPI49020.1"/>
    <property type="molecule type" value="Genomic_DNA"/>
</dbReference>
<accession>T2PKJ2</accession>
<gene>
    <name evidence="1" type="ORF">HMPREF1577_01529</name>
</gene>
<evidence type="ECO:0000313" key="1">
    <source>
        <dbReference type="EMBL" id="EPI49020.1"/>
    </source>
</evidence>
<dbReference type="Proteomes" id="UP000015779">
    <property type="component" value="Unassembled WGS sequence"/>
</dbReference>
<dbReference type="HOGENOM" id="CLU_3099219_0_0_11"/>
<dbReference type="PATRIC" id="fig|1261062.4.peg.1321"/>